<evidence type="ECO:0000313" key="2">
    <source>
        <dbReference type="EMBL" id="KAF5683359.1"/>
    </source>
</evidence>
<reference evidence="3" key="1">
    <citation type="journal article" date="2020" name="BMC Genomics">
        <title>Correction to: Identification and distribution of gene clusters required for synthesis of sphingolipid metabolism inhibitors in diverse species of the filamentous fungus Fusarium.</title>
        <authorList>
            <person name="Kim H.S."/>
            <person name="Lohmar J.M."/>
            <person name="Busman M."/>
            <person name="Brown D.W."/>
            <person name="Naumann T.A."/>
            <person name="Divon H.H."/>
            <person name="Lysoe E."/>
            <person name="Uhlig S."/>
            <person name="Proctor R.H."/>
        </authorList>
    </citation>
    <scope>NUCLEOTIDE SEQUENCE [LARGE SCALE GENOMIC DNA]</scope>
    <source>
        <strain evidence="3">NRRL 25331</strain>
    </source>
</reference>
<gene>
    <name evidence="2" type="ORF">FCIRC_4467</name>
</gene>
<comment type="caution">
    <text evidence="2">The sequence shown here is derived from an EMBL/GenBank/DDBJ whole genome shotgun (WGS) entry which is preliminary data.</text>
</comment>
<dbReference type="Proteomes" id="UP000572754">
    <property type="component" value="Unassembled WGS sequence"/>
</dbReference>
<dbReference type="EMBL" id="JAAQPE010000146">
    <property type="protein sequence ID" value="KAF5683359.1"/>
    <property type="molecule type" value="Genomic_DNA"/>
</dbReference>
<evidence type="ECO:0000256" key="1">
    <source>
        <dbReference type="SAM" id="MobiDB-lite"/>
    </source>
</evidence>
<sequence length="68" mass="7485">MPGEANAKQAIKNSSSGSANFEETSFSEQSKRDLRELFTMIARLKAENNALRATARLESITKGPKEQV</sequence>
<keyword evidence="3" id="KW-1185">Reference proteome</keyword>
<name>A0A8H5X749_FUSCI</name>
<proteinExistence type="predicted"/>
<dbReference type="AlphaFoldDB" id="A0A8H5X749"/>
<reference evidence="2 3" key="2">
    <citation type="submission" date="2020-05" db="EMBL/GenBank/DDBJ databases">
        <title>Identification and distribution of gene clusters putatively required for synthesis of sphingolipid metabolism inhibitors in phylogenetically diverse species of the filamentous fungus Fusarium.</title>
        <authorList>
            <person name="Kim H.-S."/>
            <person name="Busman M."/>
            <person name="Brown D.W."/>
            <person name="Divon H."/>
            <person name="Uhlig S."/>
            <person name="Proctor R.H."/>
        </authorList>
    </citation>
    <scope>NUCLEOTIDE SEQUENCE [LARGE SCALE GENOMIC DNA]</scope>
    <source>
        <strain evidence="2 3">NRRL 25331</strain>
    </source>
</reference>
<feature type="compositionally biased region" description="Polar residues" evidence="1">
    <location>
        <begin position="11"/>
        <end position="28"/>
    </location>
</feature>
<accession>A0A8H5X749</accession>
<protein>
    <submittedName>
        <fullName evidence="2">Uncharacterized protein</fullName>
    </submittedName>
</protein>
<feature type="region of interest" description="Disordered" evidence="1">
    <location>
        <begin position="1"/>
        <end position="32"/>
    </location>
</feature>
<evidence type="ECO:0000313" key="3">
    <source>
        <dbReference type="Proteomes" id="UP000572754"/>
    </source>
</evidence>
<organism evidence="2 3">
    <name type="scientific">Fusarium circinatum</name>
    <name type="common">Pitch canker fungus</name>
    <name type="synonym">Gibberella circinata</name>
    <dbReference type="NCBI Taxonomy" id="48490"/>
    <lineage>
        <taxon>Eukaryota</taxon>
        <taxon>Fungi</taxon>
        <taxon>Dikarya</taxon>
        <taxon>Ascomycota</taxon>
        <taxon>Pezizomycotina</taxon>
        <taxon>Sordariomycetes</taxon>
        <taxon>Hypocreomycetidae</taxon>
        <taxon>Hypocreales</taxon>
        <taxon>Nectriaceae</taxon>
        <taxon>Fusarium</taxon>
        <taxon>Fusarium fujikuroi species complex</taxon>
    </lineage>
</organism>